<evidence type="ECO:0000313" key="11">
    <source>
        <dbReference type="EMBL" id="TNV83288.1"/>
    </source>
</evidence>
<comment type="caution">
    <text evidence="11">The sequence shown here is derived from an EMBL/GenBank/DDBJ whole genome shotgun (WGS) entry which is preliminary data.</text>
</comment>
<dbReference type="InterPro" id="IPR051131">
    <property type="entry name" value="NEK_Ser/Thr_kinase_NIMA"/>
</dbReference>
<dbReference type="InterPro" id="IPR011009">
    <property type="entry name" value="Kinase-like_dom_sf"/>
</dbReference>
<protein>
    <recommendedName>
        <fullName evidence="1">non-specific serine/threonine protein kinase</fullName>
        <ecNumber evidence="1">2.7.11.1</ecNumber>
    </recommendedName>
</protein>
<dbReference type="GO" id="GO:0004674">
    <property type="term" value="F:protein serine/threonine kinase activity"/>
    <property type="evidence" value="ECO:0007669"/>
    <property type="project" value="UniProtKB-KW"/>
</dbReference>
<dbReference type="PROSITE" id="PS50011">
    <property type="entry name" value="PROTEIN_KINASE_DOM"/>
    <property type="match status" value="1"/>
</dbReference>
<proteinExistence type="predicted"/>
<keyword evidence="2" id="KW-0723">Serine/threonine-protein kinase</keyword>
<dbReference type="PANTHER" id="PTHR44899">
    <property type="entry name" value="CAMK FAMILY PROTEIN KINASE"/>
    <property type="match status" value="1"/>
</dbReference>
<keyword evidence="4" id="KW-0547">Nucleotide-binding</keyword>
<comment type="catalytic activity">
    <reaction evidence="8">
        <text>L-seryl-[protein] + ATP = O-phospho-L-seryl-[protein] + ADP + H(+)</text>
        <dbReference type="Rhea" id="RHEA:17989"/>
        <dbReference type="Rhea" id="RHEA-COMP:9863"/>
        <dbReference type="Rhea" id="RHEA-COMP:11604"/>
        <dbReference type="ChEBI" id="CHEBI:15378"/>
        <dbReference type="ChEBI" id="CHEBI:29999"/>
        <dbReference type="ChEBI" id="CHEBI:30616"/>
        <dbReference type="ChEBI" id="CHEBI:83421"/>
        <dbReference type="ChEBI" id="CHEBI:456216"/>
        <dbReference type="EC" id="2.7.11.1"/>
    </reaction>
</comment>
<evidence type="ECO:0000256" key="7">
    <source>
        <dbReference type="ARBA" id="ARBA00047899"/>
    </source>
</evidence>
<dbReference type="SMART" id="SM00220">
    <property type="entry name" value="S_TKc"/>
    <property type="match status" value="1"/>
</dbReference>
<sequence length="688" mass="77159">MQSFKSIASSAVGQTSNINNFRILQKLGEGAYSQVFKVKRIAPLPGSGNSSNGSALTASDSGSSSGADHLSSGGVTSALPSPASSFNGKEEYAMKKVKMGKLTEREKQNALNEVRILASIQHPNIIGYKEAFFEEATSSLCIVMEFADGGDLLQMISQHKKKGTLFSEKEIWQYFLQIVRGLKALHDLKICHRDIKCANVFITKDGIIKLGDLNVSKVAKKGMLHTQTGTPYYASPEVWKDKPYDSKSDIWSLGCVLYEMATMSPPFRAAHMTGLYQKVIKAQYDALPPGFSKDLSMMIRQLIQVQPIARPTCEKILSAPSLMRNLTDTIRDKLDFDEDDVSPNKRRLLNTIRVPKDLSLMSDRLPKPQYHINSERQSKMSKQMKRNNSVPEEIDRLPEIQMKRKEGSMIVATPFKEEEKKSNKGSIAKNLDESFKKYKVLDIIKEDKDDDYFKYQEDFEPLISEEYKKGLPPTIVNSKILIDLLMNPKSAEPLLHKSKVLNLQPLAELQHIIQQDNIRTPHPDGGNLKIRDLNIPSVAGLRNQPRLLKEPSAGLVLPSIHQSQNQVLLLNDPIAVQRQPSSLVRRHSRAKSRHTRINNENTEQPTAAGSPQNLENMSPNPIFMTKGSIVLQNQQYLLQRRVMQQVYGAYRVANSQRRISEGANQAPSSVRLSDDDLTIPIMSAKQII</sequence>
<dbReference type="EC" id="2.7.11.1" evidence="1"/>
<feature type="domain" description="Protein kinase" evidence="10">
    <location>
        <begin position="21"/>
        <end position="322"/>
    </location>
</feature>
<dbReference type="InterPro" id="IPR008271">
    <property type="entry name" value="Ser/Thr_kinase_AS"/>
</dbReference>
<dbReference type="InterPro" id="IPR000719">
    <property type="entry name" value="Prot_kinase_dom"/>
</dbReference>
<evidence type="ECO:0000256" key="9">
    <source>
        <dbReference type="SAM" id="MobiDB-lite"/>
    </source>
</evidence>
<dbReference type="GO" id="GO:0005524">
    <property type="term" value="F:ATP binding"/>
    <property type="evidence" value="ECO:0007669"/>
    <property type="project" value="UniProtKB-KW"/>
</dbReference>
<evidence type="ECO:0000256" key="6">
    <source>
        <dbReference type="ARBA" id="ARBA00022840"/>
    </source>
</evidence>
<evidence type="ECO:0000256" key="4">
    <source>
        <dbReference type="ARBA" id="ARBA00022741"/>
    </source>
</evidence>
<evidence type="ECO:0000256" key="5">
    <source>
        <dbReference type="ARBA" id="ARBA00022777"/>
    </source>
</evidence>
<dbReference type="PROSITE" id="PS00108">
    <property type="entry name" value="PROTEIN_KINASE_ST"/>
    <property type="match status" value="1"/>
</dbReference>
<dbReference type="Pfam" id="PF00069">
    <property type="entry name" value="Pkinase"/>
    <property type="match status" value="1"/>
</dbReference>
<evidence type="ECO:0000256" key="2">
    <source>
        <dbReference type="ARBA" id="ARBA00022527"/>
    </source>
</evidence>
<feature type="region of interest" description="Disordered" evidence="9">
    <location>
        <begin position="47"/>
        <end position="84"/>
    </location>
</feature>
<keyword evidence="12" id="KW-1185">Reference proteome</keyword>
<evidence type="ECO:0000256" key="1">
    <source>
        <dbReference type="ARBA" id="ARBA00012513"/>
    </source>
</evidence>
<accession>A0A8J8NXB0</accession>
<dbReference type="PANTHER" id="PTHR44899:SF3">
    <property type="entry name" value="SERINE_THREONINE-PROTEIN KINASE NEK1"/>
    <property type="match status" value="1"/>
</dbReference>
<feature type="compositionally biased region" description="Polar residues" evidence="9">
    <location>
        <begin position="598"/>
        <end position="613"/>
    </location>
</feature>
<dbReference type="SUPFAM" id="SSF56112">
    <property type="entry name" value="Protein kinase-like (PK-like)"/>
    <property type="match status" value="1"/>
</dbReference>
<gene>
    <name evidence="11" type="ORF">FGO68_gene12146</name>
</gene>
<keyword evidence="5" id="KW-0418">Kinase</keyword>
<reference evidence="11" key="1">
    <citation type="submission" date="2019-06" db="EMBL/GenBank/DDBJ databases">
        <authorList>
            <person name="Zheng W."/>
        </authorList>
    </citation>
    <scope>NUCLEOTIDE SEQUENCE</scope>
    <source>
        <strain evidence="11">QDHG01</strain>
    </source>
</reference>
<feature type="region of interest" description="Disordered" evidence="9">
    <location>
        <begin position="579"/>
        <end position="613"/>
    </location>
</feature>
<dbReference type="OrthoDB" id="248923at2759"/>
<keyword evidence="6" id="KW-0067">ATP-binding</keyword>
<dbReference type="AlphaFoldDB" id="A0A8J8NXB0"/>
<dbReference type="Gene3D" id="1.10.510.10">
    <property type="entry name" value="Transferase(Phosphotransferase) domain 1"/>
    <property type="match status" value="1"/>
</dbReference>
<dbReference type="Proteomes" id="UP000785679">
    <property type="component" value="Unassembled WGS sequence"/>
</dbReference>
<dbReference type="EMBL" id="RRYP01003969">
    <property type="protein sequence ID" value="TNV83288.1"/>
    <property type="molecule type" value="Genomic_DNA"/>
</dbReference>
<feature type="compositionally biased region" description="Low complexity" evidence="9">
    <location>
        <begin position="47"/>
        <end position="74"/>
    </location>
</feature>
<evidence type="ECO:0000313" key="12">
    <source>
        <dbReference type="Proteomes" id="UP000785679"/>
    </source>
</evidence>
<keyword evidence="3" id="KW-0808">Transferase</keyword>
<name>A0A8J8NXB0_HALGN</name>
<evidence type="ECO:0000256" key="3">
    <source>
        <dbReference type="ARBA" id="ARBA00022679"/>
    </source>
</evidence>
<dbReference type="Gene3D" id="3.30.200.20">
    <property type="entry name" value="Phosphorylase Kinase, domain 1"/>
    <property type="match status" value="1"/>
</dbReference>
<feature type="compositionally biased region" description="Basic residues" evidence="9">
    <location>
        <begin position="584"/>
        <end position="596"/>
    </location>
</feature>
<comment type="catalytic activity">
    <reaction evidence="7">
        <text>L-threonyl-[protein] + ATP = O-phospho-L-threonyl-[protein] + ADP + H(+)</text>
        <dbReference type="Rhea" id="RHEA:46608"/>
        <dbReference type="Rhea" id="RHEA-COMP:11060"/>
        <dbReference type="Rhea" id="RHEA-COMP:11605"/>
        <dbReference type="ChEBI" id="CHEBI:15378"/>
        <dbReference type="ChEBI" id="CHEBI:30013"/>
        <dbReference type="ChEBI" id="CHEBI:30616"/>
        <dbReference type="ChEBI" id="CHEBI:61977"/>
        <dbReference type="ChEBI" id="CHEBI:456216"/>
        <dbReference type="EC" id="2.7.11.1"/>
    </reaction>
</comment>
<evidence type="ECO:0000256" key="8">
    <source>
        <dbReference type="ARBA" id="ARBA00048679"/>
    </source>
</evidence>
<organism evidence="11 12">
    <name type="scientific">Halteria grandinella</name>
    <dbReference type="NCBI Taxonomy" id="5974"/>
    <lineage>
        <taxon>Eukaryota</taxon>
        <taxon>Sar</taxon>
        <taxon>Alveolata</taxon>
        <taxon>Ciliophora</taxon>
        <taxon>Intramacronucleata</taxon>
        <taxon>Spirotrichea</taxon>
        <taxon>Stichotrichia</taxon>
        <taxon>Sporadotrichida</taxon>
        <taxon>Halteriidae</taxon>
        <taxon>Halteria</taxon>
    </lineage>
</organism>
<evidence type="ECO:0000259" key="10">
    <source>
        <dbReference type="PROSITE" id="PS50011"/>
    </source>
</evidence>